<protein>
    <submittedName>
        <fullName evidence="6">Acyl-CoA dehydrogenase family protein</fullName>
    </submittedName>
</protein>
<dbReference type="InterPro" id="IPR037069">
    <property type="entry name" value="AcylCoA_DH/ox_N_sf"/>
</dbReference>
<dbReference type="EMBL" id="BAABKN010000005">
    <property type="protein sequence ID" value="GAA4728009.1"/>
    <property type="molecule type" value="Genomic_DNA"/>
</dbReference>
<keyword evidence="7" id="KW-1185">Reference proteome</keyword>
<name>A0ABP8YEN5_9ACTN</name>
<organism evidence="6 7">
    <name type="scientific">Nocardioides endophyticus</name>
    <dbReference type="NCBI Taxonomy" id="1353775"/>
    <lineage>
        <taxon>Bacteria</taxon>
        <taxon>Bacillati</taxon>
        <taxon>Actinomycetota</taxon>
        <taxon>Actinomycetes</taxon>
        <taxon>Propionibacteriales</taxon>
        <taxon>Nocardioidaceae</taxon>
        <taxon>Nocardioides</taxon>
    </lineage>
</organism>
<dbReference type="Pfam" id="PF00441">
    <property type="entry name" value="Acyl-CoA_dh_1"/>
    <property type="match status" value="1"/>
</dbReference>
<feature type="domain" description="Acyl-CoA dehydrogenase/oxidase C-terminal" evidence="5">
    <location>
        <begin position="193"/>
        <end position="307"/>
    </location>
</feature>
<evidence type="ECO:0000256" key="4">
    <source>
        <dbReference type="ARBA" id="ARBA00022827"/>
    </source>
</evidence>
<proteinExistence type="inferred from homology"/>
<evidence type="ECO:0000313" key="7">
    <source>
        <dbReference type="Proteomes" id="UP001499882"/>
    </source>
</evidence>
<dbReference type="InterPro" id="IPR009100">
    <property type="entry name" value="AcylCoA_DH/oxidase_NM_dom_sf"/>
</dbReference>
<dbReference type="Gene3D" id="1.20.140.10">
    <property type="entry name" value="Butyryl-CoA Dehydrogenase, subunit A, domain 3"/>
    <property type="match status" value="1"/>
</dbReference>
<dbReference type="InterPro" id="IPR036250">
    <property type="entry name" value="AcylCo_DH-like_C"/>
</dbReference>
<dbReference type="Gene3D" id="1.10.540.10">
    <property type="entry name" value="Acyl-CoA dehydrogenase/oxidase, N-terminal domain"/>
    <property type="match status" value="1"/>
</dbReference>
<evidence type="ECO:0000313" key="6">
    <source>
        <dbReference type="EMBL" id="GAA4728009.1"/>
    </source>
</evidence>
<gene>
    <name evidence="6" type="ORF">GCM10023350_08920</name>
</gene>
<dbReference type="InterPro" id="IPR009075">
    <property type="entry name" value="AcylCo_DH/oxidase_C"/>
</dbReference>
<comment type="cofactor">
    <cofactor evidence="1">
        <name>FAD</name>
        <dbReference type="ChEBI" id="CHEBI:57692"/>
    </cofactor>
</comment>
<evidence type="ECO:0000259" key="5">
    <source>
        <dbReference type="Pfam" id="PF00441"/>
    </source>
</evidence>
<comment type="caution">
    <text evidence="6">The sequence shown here is derived from an EMBL/GenBank/DDBJ whole genome shotgun (WGS) entry which is preliminary data.</text>
</comment>
<keyword evidence="3" id="KW-0285">Flavoprotein</keyword>
<dbReference type="RefSeq" id="WP_345525385.1">
    <property type="nucleotide sequence ID" value="NZ_BAABKN010000005.1"/>
</dbReference>
<dbReference type="Proteomes" id="UP001499882">
    <property type="component" value="Unassembled WGS sequence"/>
</dbReference>
<evidence type="ECO:0000256" key="2">
    <source>
        <dbReference type="ARBA" id="ARBA00009347"/>
    </source>
</evidence>
<dbReference type="SUPFAM" id="SSF56645">
    <property type="entry name" value="Acyl-CoA dehydrogenase NM domain-like"/>
    <property type="match status" value="1"/>
</dbReference>
<accession>A0ABP8YEN5</accession>
<comment type="similarity">
    <text evidence="2">Belongs to the acyl-CoA dehydrogenase family.</text>
</comment>
<reference evidence="7" key="1">
    <citation type="journal article" date="2019" name="Int. J. Syst. Evol. Microbiol.">
        <title>The Global Catalogue of Microorganisms (GCM) 10K type strain sequencing project: providing services to taxonomists for standard genome sequencing and annotation.</title>
        <authorList>
            <consortium name="The Broad Institute Genomics Platform"/>
            <consortium name="The Broad Institute Genome Sequencing Center for Infectious Disease"/>
            <person name="Wu L."/>
            <person name="Ma J."/>
        </authorList>
    </citation>
    <scope>NUCLEOTIDE SEQUENCE [LARGE SCALE GENOMIC DNA]</scope>
    <source>
        <strain evidence="7">JCM 18532</strain>
    </source>
</reference>
<evidence type="ECO:0000256" key="1">
    <source>
        <dbReference type="ARBA" id="ARBA00001974"/>
    </source>
</evidence>
<sequence length="317" mass="33564">MSSSAQIEESELVELVSQLMKGYTDAATKGDAFPAVATQLGDQGLWCPMAPSEIGGADLPFDLGLRYLRALASRWPALAWASAQANAVAAALERTAGEPSPLAEVISGTSLVSVAGHSGPASTVARVDSFGSPELLVLVDREGESFIYRGHGMDVYSADGSGLAGTTPSVVSLRSIPDALAARVGDCRRWLALSAAAVACGVAEDALARSRSYASDRRQFGQLLIEIPIVRRRIEKYEELVATVWSRIVERAGSSESGLALDVLDVLDVTLTVAIDTCAIAVQTLGGYGYIREYQVEENLRDVLSLRASTAWMVESP</sequence>
<keyword evidence="4" id="KW-0274">FAD</keyword>
<evidence type="ECO:0000256" key="3">
    <source>
        <dbReference type="ARBA" id="ARBA00022630"/>
    </source>
</evidence>
<dbReference type="SUPFAM" id="SSF47203">
    <property type="entry name" value="Acyl-CoA dehydrogenase C-terminal domain-like"/>
    <property type="match status" value="1"/>
</dbReference>